<keyword evidence="4" id="KW-1185">Reference proteome</keyword>
<gene>
    <name evidence="2" type="ORF">SAMN05216189_100584</name>
    <name evidence="3" type="ORF">SAMN06295949_108104</name>
</gene>
<keyword evidence="1" id="KW-0472">Membrane</keyword>
<dbReference type="RefSeq" id="WP_089391181.1">
    <property type="nucleotide sequence ID" value="NZ_FNEC01000005.1"/>
</dbReference>
<keyword evidence="1" id="KW-1133">Transmembrane helix</keyword>
<keyword evidence="1" id="KW-0812">Transmembrane</keyword>
<evidence type="ECO:0000313" key="3">
    <source>
        <dbReference type="EMBL" id="SNS85131.1"/>
    </source>
</evidence>
<dbReference type="InterPro" id="IPR012902">
    <property type="entry name" value="N_methyl_site"/>
</dbReference>
<proteinExistence type="predicted"/>
<evidence type="ECO:0000313" key="4">
    <source>
        <dbReference type="Proteomes" id="UP000198309"/>
    </source>
</evidence>
<dbReference type="Pfam" id="PF07963">
    <property type="entry name" value="N_methyl"/>
    <property type="match status" value="1"/>
</dbReference>
<reference evidence="3 4" key="2">
    <citation type="submission" date="2017-06" db="EMBL/GenBank/DDBJ databases">
        <authorList>
            <person name="Varghese N."/>
            <person name="Submissions S."/>
        </authorList>
    </citation>
    <scope>NUCLEOTIDE SEQUENCE [LARGE SCALE GENOMIC DNA]</scope>
    <source>
        <strain evidence="3 4">RLD-1</strain>
    </source>
</reference>
<evidence type="ECO:0000313" key="5">
    <source>
        <dbReference type="Proteomes" id="UP000199693"/>
    </source>
</evidence>
<feature type="transmembrane region" description="Helical" evidence="1">
    <location>
        <begin position="12"/>
        <end position="36"/>
    </location>
</feature>
<accession>A0A239HV38</accession>
<dbReference type="InterPro" id="IPR045584">
    <property type="entry name" value="Pilin-like"/>
</dbReference>
<dbReference type="NCBIfam" id="TIGR02532">
    <property type="entry name" value="IV_pilin_GFxxxE"/>
    <property type="match status" value="1"/>
</dbReference>
<dbReference type="PANTHER" id="PTHR30093">
    <property type="entry name" value="GENERAL SECRETION PATHWAY PROTEIN G"/>
    <property type="match status" value="1"/>
</dbReference>
<dbReference type="EMBL" id="FNEC01000005">
    <property type="protein sequence ID" value="SDI44796.1"/>
    <property type="molecule type" value="Genomic_DNA"/>
</dbReference>
<evidence type="ECO:0000256" key="1">
    <source>
        <dbReference type="SAM" id="Phobius"/>
    </source>
</evidence>
<dbReference type="PROSITE" id="PS00409">
    <property type="entry name" value="PROKAR_NTER_METHYL"/>
    <property type="match status" value="1"/>
</dbReference>
<dbReference type="AlphaFoldDB" id="A0A239HV38"/>
<name>A0A239HV38_9PSED</name>
<organism evidence="2 5">
    <name type="scientific">Pseudomonas delhiensis</name>
    <dbReference type="NCBI Taxonomy" id="366289"/>
    <lineage>
        <taxon>Bacteria</taxon>
        <taxon>Pseudomonadati</taxon>
        <taxon>Pseudomonadota</taxon>
        <taxon>Gammaproteobacteria</taxon>
        <taxon>Pseudomonadales</taxon>
        <taxon>Pseudomonadaceae</taxon>
        <taxon>Pseudomonas</taxon>
    </lineage>
</organism>
<dbReference type="EMBL" id="FZPC01000008">
    <property type="protein sequence ID" value="SNS85131.1"/>
    <property type="molecule type" value="Genomic_DNA"/>
</dbReference>
<dbReference type="Proteomes" id="UP000199693">
    <property type="component" value="Unassembled WGS sequence"/>
</dbReference>
<protein>
    <submittedName>
        <fullName evidence="2">Type IV pilus assembly protein PilE</fullName>
    </submittedName>
</protein>
<dbReference type="PANTHER" id="PTHR30093:SF47">
    <property type="entry name" value="TYPE IV PILUS NON-CORE MINOR PILIN PILE"/>
    <property type="match status" value="1"/>
</dbReference>
<dbReference type="Gene3D" id="3.30.700.10">
    <property type="entry name" value="Glycoprotein, Type 4 Pilin"/>
    <property type="match status" value="1"/>
</dbReference>
<dbReference type="Proteomes" id="UP000198309">
    <property type="component" value="Unassembled WGS sequence"/>
</dbReference>
<reference evidence="2 5" key="1">
    <citation type="submission" date="2016-10" db="EMBL/GenBank/DDBJ databases">
        <authorList>
            <person name="de Groot N.N."/>
        </authorList>
    </citation>
    <scope>NUCLEOTIDE SEQUENCE [LARGE SCALE GENOMIC DNA]</scope>
    <source>
        <strain evidence="2 5">CCM 7361</strain>
    </source>
</reference>
<evidence type="ECO:0000313" key="2">
    <source>
        <dbReference type="EMBL" id="SDI44796.1"/>
    </source>
</evidence>
<dbReference type="SUPFAM" id="SSF54523">
    <property type="entry name" value="Pili subunits"/>
    <property type="match status" value="1"/>
</dbReference>
<sequence>MRHRPLDCRQRGFSLIELLVAVAVVGILSAIALPAYDHYINKSRIRSAQVDLVALSMVIEAGYQRSMAFPEGEFKGTSAVMRQFDGWRPSERAFSYSVSSLPGGYRAKARGAGLSGSAKNCNMSIDEKGVRRGDCPHGGGRDWK</sequence>